<comment type="caution">
    <text evidence="2">The sequence shown here is derived from an EMBL/GenBank/DDBJ whole genome shotgun (WGS) entry which is preliminary data.</text>
</comment>
<reference evidence="2 3" key="1">
    <citation type="submission" date="2014-04" db="EMBL/GenBank/DDBJ databases">
        <title>Genome assembly of Hyalangium minutum DSM 14724.</title>
        <authorList>
            <person name="Sharma G."/>
            <person name="Subramanian S."/>
        </authorList>
    </citation>
    <scope>NUCLEOTIDE SEQUENCE [LARGE SCALE GENOMIC DNA]</scope>
    <source>
        <strain evidence="2 3">DSM 14724</strain>
    </source>
</reference>
<dbReference type="Gene3D" id="3.10.450.50">
    <property type="match status" value="1"/>
</dbReference>
<feature type="domain" description="SnoaL-like" evidence="1">
    <location>
        <begin position="14"/>
        <end position="130"/>
    </location>
</feature>
<dbReference type="SUPFAM" id="SSF54427">
    <property type="entry name" value="NTF2-like"/>
    <property type="match status" value="1"/>
</dbReference>
<sequence length="158" mass="18349">MYDDAFEIRHIAESLLYRYATCLDDGPLEHWPRCFTDTGQYRLIPRENLVQNVPVALMHCTSRGQLEECVTTLMRTHATVPYACRHLYTNVQVELPRGGRALVRANYAIYHMVEEGEVDLLSMGRVEARVLLEPQPLFERMDVIYEMCRLSGLKIYPL</sequence>
<keyword evidence="3" id="KW-1185">Reference proteome</keyword>
<keyword evidence="2" id="KW-0560">Oxidoreductase</keyword>
<protein>
    <submittedName>
        <fullName evidence="2">Ortho-halobenzoate 1,2-dioxygenase beta-ISP protein OhbA</fullName>
    </submittedName>
</protein>
<dbReference type="AlphaFoldDB" id="A0A085VZC0"/>
<dbReference type="STRING" id="394096.DB31_4696"/>
<accession>A0A085VZC0</accession>
<proteinExistence type="predicted"/>
<dbReference type="OrthoDB" id="5517499at2"/>
<dbReference type="RefSeq" id="WP_044198767.1">
    <property type="nucleotide sequence ID" value="NZ_JMCB01000028.1"/>
</dbReference>
<evidence type="ECO:0000313" key="3">
    <source>
        <dbReference type="Proteomes" id="UP000028725"/>
    </source>
</evidence>
<evidence type="ECO:0000313" key="2">
    <source>
        <dbReference type="EMBL" id="KFE60783.1"/>
    </source>
</evidence>
<dbReference type="InterPro" id="IPR037401">
    <property type="entry name" value="SnoaL-like"/>
</dbReference>
<name>A0A085VZC0_9BACT</name>
<organism evidence="2 3">
    <name type="scientific">Hyalangium minutum</name>
    <dbReference type="NCBI Taxonomy" id="394096"/>
    <lineage>
        <taxon>Bacteria</taxon>
        <taxon>Pseudomonadati</taxon>
        <taxon>Myxococcota</taxon>
        <taxon>Myxococcia</taxon>
        <taxon>Myxococcales</taxon>
        <taxon>Cystobacterineae</taxon>
        <taxon>Archangiaceae</taxon>
        <taxon>Hyalangium</taxon>
    </lineage>
</organism>
<evidence type="ECO:0000259" key="1">
    <source>
        <dbReference type="Pfam" id="PF13577"/>
    </source>
</evidence>
<dbReference type="InterPro" id="IPR032710">
    <property type="entry name" value="NTF2-like_dom_sf"/>
</dbReference>
<dbReference type="Proteomes" id="UP000028725">
    <property type="component" value="Unassembled WGS sequence"/>
</dbReference>
<dbReference type="GO" id="GO:0051213">
    <property type="term" value="F:dioxygenase activity"/>
    <property type="evidence" value="ECO:0007669"/>
    <property type="project" value="UniProtKB-KW"/>
</dbReference>
<dbReference type="Pfam" id="PF13577">
    <property type="entry name" value="SnoaL_4"/>
    <property type="match status" value="1"/>
</dbReference>
<dbReference type="EMBL" id="JMCB01000028">
    <property type="protein sequence ID" value="KFE60783.1"/>
    <property type="molecule type" value="Genomic_DNA"/>
</dbReference>
<gene>
    <name evidence="2" type="ORF">DB31_4696</name>
</gene>
<keyword evidence="2" id="KW-0223">Dioxygenase</keyword>